<dbReference type="AlphaFoldDB" id="A0A9Q0F3M0"/>
<organism evidence="1 2">
    <name type="scientific">Turnera subulata</name>
    <dbReference type="NCBI Taxonomy" id="218843"/>
    <lineage>
        <taxon>Eukaryota</taxon>
        <taxon>Viridiplantae</taxon>
        <taxon>Streptophyta</taxon>
        <taxon>Embryophyta</taxon>
        <taxon>Tracheophyta</taxon>
        <taxon>Spermatophyta</taxon>
        <taxon>Magnoliopsida</taxon>
        <taxon>eudicotyledons</taxon>
        <taxon>Gunneridae</taxon>
        <taxon>Pentapetalae</taxon>
        <taxon>rosids</taxon>
        <taxon>fabids</taxon>
        <taxon>Malpighiales</taxon>
        <taxon>Passifloraceae</taxon>
        <taxon>Turnera</taxon>
    </lineage>
</organism>
<reference evidence="1" key="1">
    <citation type="submission" date="2022-02" db="EMBL/GenBank/DDBJ databases">
        <authorList>
            <person name="Henning P.M."/>
            <person name="McCubbin A.G."/>
            <person name="Shore J.S."/>
        </authorList>
    </citation>
    <scope>NUCLEOTIDE SEQUENCE</scope>
    <source>
        <strain evidence="1">F60SS</strain>
        <tissue evidence="1">Leaves</tissue>
    </source>
</reference>
<proteinExistence type="predicted"/>
<sequence length="169" mass="18126">GFPVWLRDVPGIVFRTDNAPFKVQNRSRCSGLLKDSGFDARGNAIFLARRSNNHATVAIGARTKGHGERPCVLSSPPPSIVEGGSEGRLDPSRLWLHRGSRTLSFSVTHESSHLHLSVTLTGGLDSVATLEFSQIQVCPIGFREQSPCLAPVLASTALSHGDALLVPLH</sequence>
<feature type="non-terminal residue" evidence="1">
    <location>
        <position position="169"/>
    </location>
</feature>
<comment type="caution">
    <text evidence="1">The sequence shown here is derived from an EMBL/GenBank/DDBJ whole genome shotgun (WGS) entry which is preliminary data.</text>
</comment>
<accession>A0A9Q0F3M0</accession>
<reference evidence="1" key="2">
    <citation type="journal article" date="2023" name="Plants (Basel)">
        <title>Annotation of the Turnera subulata (Passifloraceae) Draft Genome Reveals the S-Locus Evolved after the Divergence of Turneroideae from Passifloroideae in a Stepwise Manner.</title>
        <authorList>
            <person name="Henning P.M."/>
            <person name="Roalson E.H."/>
            <person name="Mir W."/>
            <person name="McCubbin A.G."/>
            <person name="Shore J.S."/>
        </authorList>
    </citation>
    <scope>NUCLEOTIDE SEQUENCE</scope>
    <source>
        <strain evidence="1">F60SS</strain>
    </source>
</reference>
<evidence type="ECO:0000313" key="2">
    <source>
        <dbReference type="Proteomes" id="UP001141552"/>
    </source>
</evidence>
<keyword evidence="2" id="KW-1185">Reference proteome</keyword>
<dbReference type="EMBL" id="JAKUCV010007536">
    <property type="protein sequence ID" value="KAJ4823011.1"/>
    <property type="molecule type" value="Genomic_DNA"/>
</dbReference>
<name>A0A9Q0F3M0_9ROSI</name>
<protein>
    <submittedName>
        <fullName evidence="1">Uncharacterized protein</fullName>
    </submittedName>
</protein>
<evidence type="ECO:0000313" key="1">
    <source>
        <dbReference type="EMBL" id="KAJ4823011.1"/>
    </source>
</evidence>
<dbReference type="OrthoDB" id="1657402at2759"/>
<gene>
    <name evidence="1" type="ORF">Tsubulata_046783</name>
</gene>
<dbReference type="Proteomes" id="UP001141552">
    <property type="component" value="Unassembled WGS sequence"/>
</dbReference>